<dbReference type="PANTHER" id="PTHR48094">
    <property type="entry name" value="PROTEIN/NUCLEIC ACID DEGLYCASE DJ-1-RELATED"/>
    <property type="match status" value="1"/>
</dbReference>
<evidence type="ECO:0000313" key="2">
    <source>
        <dbReference type="EMBL" id="PIM55189.1"/>
    </source>
</evidence>
<protein>
    <submittedName>
        <fullName evidence="2">Glutamine amidotransferase</fullName>
    </submittedName>
</protein>
<keyword evidence="2" id="KW-0315">Glutamine amidotransferase</keyword>
<keyword evidence="3" id="KW-1185">Reference proteome</keyword>
<dbReference type="RefSeq" id="WP_099859658.1">
    <property type="nucleotide sequence ID" value="NZ_PEOG01000005.1"/>
</dbReference>
<sequence length="211" mass="22754">MNAPSRTVHLYLFEGFADWEAAYAVAGINTPEFQKSPGIWQVKTVAAAGANLARSMGGLSVMPDIRLSTLFPDDSELLILPGGAGWDKGEHLEAAKKAKEFLDAGKRVAAICGATAGLARLGVLDDRQHTSNALAYLKGVPEYAGSDRYVDEPVVVDRGLITAGGMSALDFARVIFETLDIYTPDTLEAWYQLNKTGQSAWFAKMAQRDGR</sequence>
<name>A0A2G9CI61_9BURK</name>
<dbReference type="InterPro" id="IPR050325">
    <property type="entry name" value="Prot/Nucl_acid_deglycase"/>
</dbReference>
<keyword evidence="2" id="KW-0808">Transferase</keyword>
<organism evidence="2 3">
    <name type="scientific">Roseateles chitinivorans</name>
    <dbReference type="NCBI Taxonomy" id="2917965"/>
    <lineage>
        <taxon>Bacteria</taxon>
        <taxon>Pseudomonadati</taxon>
        <taxon>Pseudomonadota</taxon>
        <taxon>Betaproteobacteria</taxon>
        <taxon>Burkholderiales</taxon>
        <taxon>Sphaerotilaceae</taxon>
        <taxon>Roseateles</taxon>
    </lineage>
</organism>
<dbReference type="Gene3D" id="3.40.50.880">
    <property type="match status" value="1"/>
</dbReference>
<reference evidence="2 3" key="1">
    <citation type="submission" date="2017-11" db="EMBL/GenBank/DDBJ databases">
        <title>Draft genome sequence of Mitsuaria sp. HWN-4.</title>
        <authorList>
            <person name="Gundlapally S.R."/>
        </authorList>
    </citation>
    <scope>NUCLEOTIDE SEQUENCE [LARGE SCALE GENOMIC DNA]</scope>
    <source>
        <strain evidence="2 3">HWN-4</strain>
    </source>
</reference>
<proteinExistence type="predicted"/>
<dbReference type="InterPro" id="IPR002818">
    <property type="entry name" value="DJ-1/PfpI"/>
</dbReference>
<dbReference type="GO" id="GO:0016740">
    <property type="term" value="F:transferase activity"/>
    <property type="evidence" value="ECO:0007669"/>
    <property type="project" value="UniProtKB-KW"/>
</dbReference>
<dbReference type="AlphaFoldDB" id="A0A2G9CI61"/>
<dbReference type="EMBL" id="PEOG01000005">
    <property type="protein sequence ID" value="PIM55189.1"/>
    <property type="molecule type" value="Genomic_DNA"/>
</dbReference>
<dbReference type="Proteomes" id="UP000231501">
    <property type="component" value="Unassembled WGS sequence"/>
</dbReference>
<evidence type="ECO:0000313" key="3">
    <source>
        <dbReference type="Proteomes" id="UP000231501"/>
    </source>
</evidence>
<dbReference type="InterPro" id="IPR029062">
    <property type="entry name" value="Class_I_gatase-like"/>
</dbReference>
<feature type="domain" description="DJ-1/PfpI" evidence="1">
    <location>
        <begin position="7"/>
        <end position="177"/>
    </location>
</feature>
<evidence type="ECO:0000259" key="1">
    <source>
        <dbReference type="Pfam" id="PF01965"/>
    </source>
</evidence>
<dbReference type="Pfam" id="PF01965">
    <property type="entry name" value="DJ-1_PfpI"/>
    <property type="match status" value="1"/>
</dbReference>
<gene>
    <name evidence="2" type="ORF">CS062_01260</name>
</gene>
<dbReference type="OrthoDB" id="6003696at2"/>
<dbReference type="GO" id="GO:0005737">
    <property type="term" value="C:cytoplasm"/>
    <property type="evidence" value="ECO:0007669"/>
    <property type="project" value="TreeGrafter"/>
</dbReference>
<comment type="caution">
    <text evidence="2">The sequence shown here is derived from an EMBL/GenBank/DDBJ whole genome shotgun (WGS) entry which is preliminary data.</text>
</comment>
<dbReference type="PANTHER" id="PTHR48094:SF19">
    <property type="entry name" value="DJ-1_PFPI DOMAIN-CONTAINING PROTEIN"/>
    <property type="match status" value="1"/>
</dbReference>
<dbReference type="SUPFAM" id="SSF52317">
    <property type="entry name" value="Class I glutamine amidotransferase-like"/>
    <property type="match status" value="1"/>
</dbReference>
<accession>A0A2G9CI61</accession>